<keyword evidence="5" id="KW-0812">Transmembrane</keyword>
<evidence type="ECO:0000256" key="4">
    <source>
        <dbReference type="ARBA" id="ARBA00022640"/>
    </source>
</evidence>
<keyword evidence="4" id="KW-0934">Plastid</keyword>
<feature type="compositionally biased region" description="Polar residues" evidence="9">
    <location>
        <begin position="113"/>
        <end position="123"/>
    </location>
</feature>
<keyword evidence="11" id="KW-1185">Reference proteome</keyword>
<dbReference type="InterPro" id="IPR021825">
    <property type="entry name" value="RETICULATA-related"/>
</dbReference>
<evidence type="ECO:0000256" key="3">
    <source>
        <dbReference type="ARBA" id="ARBA00022528"/>
    </source>
</evidence>
<feature type="region of interest" description="Disordered" evidence="9">
    <location>
        <begin position="110"/>
        <end position="161"/>
    </location>
</feature>
<feature type="compositionally biased region" description="Gly residues" evidence="9">
    <location>
        <begin position="125"/>
        <end position="142"/>
    </location>
</feature>
<protein>
    <recommendedName>
        <fullName evidence="12">Protein RETICULATA-RELATED 1, chloroplastic</fullName>
    </recommendedName>
</protein>
<evidence type="ECO:0000256" key="6">
    <source>
        <dbReference type="ARBA" id="ARBA00022946"/>
    </source>
</evidence>
<keyword evidence="6" id="KW-0809">Transit peptide</keyword>
<keyword evidence="7" id="KW-1133">Transmembrane helix</keyword>
<evidence type="ECO:0000313" key="10">
    <source>
        <dbReference type="EMBL" id="KAH0775287.1"/>
    </source>
</evidence>
<keyword evidence="8" id="KW-0472">Membrane</keyword>
<evidence type="ECO:0008006" key="12">
    <source>
        <dbReference type="Google" id="ProtNLM"/>
    </source>
</evidence>
<comment type="similarity">
    <text evidence="2">Belongs to the RETICULATA family.</text>
</comment>
<evidence type="ECO:0000256" key="7">
    <source>
        <dbReference type="ARBA" id="ARBA00022989"/>
    </source>
</evidence>
<evidence type="ECO:0000256" key="1">
    <source>
        <dbReference type="ARBA" id="ARBA00004508"/>
    </source>
</evidence>
<proteinExistence type="inferred from homology"/>
<evidence type="ECO:0000256" key="2">
    <source>
        <dbReference type="ARBA" id="ARBA00010793"/>
    </source>
</evidence>
<evidence type="ECO:0000313" key="11">
    <source>
        <dbReference type="Proteomes" id="UP000826656"/>
    </source>
</evidence>
<evidence type="ECO:0000256" key="8">
    <source>
        <dbReference type="ARBA" id="ARBA00023136"/>
    </source>
</evidence>
<accession>A0ABQ7W3I9</accession>
<evidence type="ECO:0000256" key="5">
    <source>
        <dbReference type="ARBA" id="ARBA00022692"/>
    </source>
</evidence>
<reference evidence="10 11" key="1">
    <citation type="journal article" date="2021" name="bioRxiv">
        <title>Chromosome-scale and haplotype-resolved genome assembly of a tetraploid potato cultivar.</title>
        <authorList>
            <person name="Sun H."/>
            <person name="Jiao W.-B."/>
            <person name="Krause K."/>
            <person name="Campoy J.A."/>
            <person name="Goel M."/>
            <person name="Folz-Donahue K."/>
            <person name="Kukat C."/>
            <person name="Huettel B."/>
            <person name="Schneeberger K."/>
        </authorList>
    </citation>
    <scope>NUCLEOTIDE SEQUENCE [LARGE SCALE GENOMIC DNA]</scope>
    <source>
        <strain evidence="10">SolTubOtavaFocal</strain>
        <tissue evidence="10">Leaves</tissue>
    </source>
</reference>
<feature type="compositionally biased region" description="Pro residues" evidence="9">
    <location>
        <begin position="532"/>
        <end position="546"/>
    </location>
</feature>
<organism evidence="10 11">
    <name type="scientific">Solanum tuberosum</name>
    <name type="common">Potato</name>
    <dbReference type="NCBI Taxonomy" id="4113"/>
    <lineage>
        <taxon>Eukaryota</taxon>
        <taxon>Viridiplantae</taxon>
        <taxon>Streptophyta</taxon>
        <taxon>Embryophyta</taxon>
        <taxon>Tracheophyta</taxon>
        <taxon>Spermatophyta</taxon>
        <taxon>Magnoliopsida</taxon>
        <taxon>eudicotyledons</taxon>
        <taxon>Gunneridae</taxon>
        <taxon>Pentapetalae</taxon>
        <taxon>asterids</taxon>
        <taxon>lamiids</taxon>
        <taxon>Solanales</taxon>
        <taxon>Solanaceae</taxon>
        <taxon>Solanoideae</taxon>
        <taxon>Solaneae</taxon>
        <taxon>Solanum</taxon>
    </lineage>
</organism>
<dbReference type="Pfam" id="PF11891">
    <property type="entry name" value="RETICULATA-like"/>
    <property type="match status" value="1"/>
</dbReference>
<dbReference type="PANTHER" id="PTHR31038:SF2">
    <property type="entry name" value="PROTEIN RETICULATA-RELATED 1, CHLOROPLASTIC"/>
    <property type="match status" value="1"/>
</dbReference>
<dbReference type="EMBL" id="JAIVGD010000005">
    <property type="protein sequence ID" value="KAH0775287.1"/>
    <property type="molecule type" value="Genomic_DNA"/>
</dbReference>
<dbReference type="Proteomes" id="UP000826656">
    <property type="component" value="Unassembled WGS sequence"/>
</dbReference>
<feature type="region of interest" description="Disordered" evidence="9">
    <location>
        <begin position="522"/>
        <end position="546"/>
    </location>
</feature>
<name>A0ABQ7W3I9_SOLTU</name>
<comment type="caution">
    <text evidence="10">The sequence shown here is derived from an EMBL/GenBank/DDBJ whole genome shotgun (WGS) entry which is preliminary data.</text>
</comment>
<feature type="compositionally biased region" description="Acidic residues" evidence="9">
    <location>
        <begin position="143"/>
        <end position="161"/>
    </location>
</feature>
<gene>
    <name evidence="10" type="ORF">KY290_012424</name>
</gene>
<keyword evidence="3" id="KW-0150">Chloroplast</keyword>
<dbReference type="PANTHER" id="PTHR31038">
    <property type="entry name" value="EXPRESSED PROTEIN-RELATED"/>
    <property type="match status" value="1"/>
</dbReference>
<comment type="subcellular location">
    <subcellularLocation>
        <location evidence="1">Plastid</location>
        <location evidence="1">Chloroplast membrane</location>
        <topology evidence="1">Multi-pass membrane protein</topology>
    </subcellularLocation>
</comment>
<sequence>MSHSVFQTAQIMPINTQLLPTSTKPLFPAIVIRRPVLGVGRKLRKINVIRASTSPVINGDAIAGLERCFQASPVDSPSSSSSSATNMFAPVMKGGKYGAFGAVTLEKSKLDMTQKQTQSSPELSTGGGGGNMGKNLNHGGGDGGDDDGDDDDYFDDFDDGDEGDEGGLFRRRMILQELFDRKFVEAVLNEWQKTMMDLPAGLRQAYEMGLVSSAQMVKFLAINARPTTARFISRSLPQGLSRAFTGRMIADPAFVYKLLLEQASTIGCSVWWEIKNRKERIKQEWDLALLNVLTVTACNAIVVWSLAPCRSYGNTFQFDLQNTLQKLPNNVFEKSYPLREFDLQKRIQSFFYKAAELCLVGLTTGAFQGAVSNLVVTKKEGRLSVTIPSVSSNALGYGAFLGLYANLRYQLLCGFDRAVVNHFDEWLSLQHCPERRSSPISPLRLSTRSAISGVLSLSILASSLPSPLILSLPFSLFRRGSATATSSPDEAHHCLPLVFPANDSNNQACNECCLHLLSSPASERQTTTSTAPPVPPTGEPPSPRTR</sequence>
<evidence type="ECO:0000256" key="9">
    <source>
        <dbReference type="SAM" id="MobiDB-lite"/>
    </source>
</evidence>